<gene>
    <name evidence="1" type="ORF">CFE62_004755</name>
</gene>
<organism evidence="1 2">
    <name type="scientific">Candidatus Aquirickettsiella gammari</name>
    <dbReference type="NCBI Taxonomy" id="2016198"/>
    <lineage>
        <taxon>Bacteria</taxon>
        <taxon>Pseudomonadati</taxon>
        <taxon>Pseudomonadota</taxon>
        <taxon>Gammaproteobacteria</taxon>
        <taxon>Legionellales</taxon>
        <taxon>Coxiellaceae</taxon>
        <taxon>Candidatus Aquirickettsiella</taxon>
    </lineage>
</organism>
<comment type="caution">
    <text evidence="1">The sequence shown here is derived from an EMBL/GenBank/DDBJ whole genome shotgun (WGS) entry which is preliminary data.</text>
</comment>
<sequence>MKRKYDFNGITRELPNELVSYRRLSTIYSGSAALTVKEKPWSVTQFNNYRSNLSGKNTDSLPTIWSEQTYASSQAINKKKLKMMIV</sequence>
<dbReference type="AlphaFoldDB" id="A0A370CIW2"/>
<dbReference type="EMBL" id="NMOS02000012">
    <property type="protein sequence ID" value="RDH40246.1"/>
    <property type="molecule type" value="Genomic_DNA"/>
</dbReference>
<dbReference type="Proteomes" id="UP000226429">
    <property type="component" value="Unassembled WGS sequence"/>
</dbReference>
<reference evidence="1 2" key="2">
    <citation type="journal article" date="2018" name="J. Invertebr. Pathol.">
        <title>'Candidatus Aquirickettsiella gammari' (Gammaproteobacteria: Legionellales: Coxiellaceae): A bacterial pathogen of the freshwater crustacean Gammarus fossarum (Malacostraca: Amphipoda).</title>
        <authorList>
            <person name="Bojko J."/>
            <person name="Dunn A.M."/>
            <person name="Stebbing P.D."/>
            <person name="van Aerle R."/>
            <person name="Bacela-Spychalska K."/>
            <person name="Bean T.P."/>
            <person name="Urrutia A."/>
            <person name="Stentiford G.D."/>
        </authorList>
    </citation>
    <scope>NUCLEOTIDE SEQUENCE [LARGE SCALE GENOMIC DNA]</scope>
    <source>
        <strain evidence="1">RA15029</strain>
    </source>
</reference>
<name>A0A370CIW2_9COXI</name>
<evidence type="ECO:0000313" key="2">
    <source>
        <dbReference type="Proteomes" id="UP000226429"/>
    </source>
</evidence>
<keyword evidence="2" id="KW-1185">Reference proteome</keyword>
<reference evidence="1 2" key="1">
    <citation type="journal article" date="2017" name="Int. J. Syst. Evol. Microbiol.">
        <title>Aquarickettsiella crustaci n. gen. n. sp. (Gammaproteobacteria: Legionellales: Coxiellaceae); a bacterial pathogen of the freshwater crustacean: Gammarus fossarum (Malacostraca: Amphipoda).</title>
        <authorList>
            <person name="Bojko J."/>
            <person name="Dunn A.M."/>
            <person name="Stebbing P.D."/>
            <person name="Van Aerle R."/>
            <person name="Bacela-Spychalska K."/>
            <person name="Bean T.P."/>
            <person name="Stentiford G.D."/>
        </authorList>
    </citation>
    <scope>NUCLEOTIDE SEQUENCE [LARGE SCALE GENOMIC DNA]</scope>
    <source>
        <strain evidence="1">RA15029</strain>
    </source>
</reference>
<accession>A0A370CIW2</accession>
<evidence type="ECO:0000313" key="1">
    <source>
        <dbReference type="EMBL" id="RDH40246.1"/>
    </source>
</evidence>
<protein>
    <submittedName>
        <fullName evidence="1">Uncharacterized protein</fullName>
    </submittedName>
</protein>
<proteinExistence type="predicted"/>